<proteinExistence type="inferred from homology"/>
<accession>A0A2U2B6K8</accession>
<keyword evidence="9" id="KW-1185">Reference proteome</keyword>
<comment type="catalytic activity">
    <reaction evidence="5">
        <text>dTDP-beta-L-rhamnose + NADP(+) = dTDP-4-dehydro-beta-L-rhamnose + NADPH + H(+)</text>
        <dbReference type="Rhea" id="RHEA:21796"/>
        <dbReference type="ChEBI" id="CHEBI:15378"/>
        <dbReference type="ChEBI" id="CHEBI:57510"/>
        <dbReference type="ChEBI" id="CHEBI:57783"/>
        <dbReference type="ChEBI" id="CHEBI:58349"/>
        <dbReference type="ChEBI" id="CHEBI:62830"/>
        <dbReference type="EC" id="1.1.1.133"/>
    </reaction>
</comment>
<dbReference type="InterPro" id="IPR036291">
    <property type="entry name" value="NAD(P)-bd_dom_sf"/>
</dbReference>
<evidence type="ECO:0000256" key="4">
    <source>
        <dbReference type="ARBA" id="ARBA00017099"/>
    </source>
</evidence>
<dbReference type="PANTHER" id="PTHR10491:SF4">
    <property type="entry name" value="METHIONINE ADENOSYLTRANSFERASE 2 SUBUNIT BETA"/>
    <property type="match status" value="1"/>
</dbReference>
<dbReference type="EC" id="1.1.1.133" evidence="3 6"/>
<dbReference type="CDD" id="cd05254">
    <property type="entry name" value="dTDP_HR_like_SDR_e"/>
    <property type="match status" value="1"/>
</dbReference>
<comment type="similarity">
    <text evidence="2 6">Belongs to the dTDP-4-dehydrorhamnose reductase family.</text>
</comment>
<evidence type="ECO:0000259" key="7">
    <source>
        <dbReference type="Pfam" id="PF04321"/>
    </source>
</evidence>
<evidence type="ECO:0000313" key="8">
    <source>
        <dbReference type="EMBL" id="PWD98697.1"/>
    </source>
</evidence>
<evidence type="ECO:0000256" key="6">
    <source>
        <dbReference type="RuleBase" id="RU364082"/>
    </source>
</evidence>
<comment type="caution">
    <text evidence="8">The sequence shown here is derived from an EMBL/GenBank/DDBJ whole genome shotgun (WGS) entry which is preliminary data.</text>
</comment>
<dbReference type="AlphaFoldDB" id="A0A2U2B6K8"/>
<sequence>MPKVLIIGSDGQLGSAFHEQIQEIYWATFSFSTIENLDLTQPADIQTFFSDKKFDFILNCAAYTAVDKAETEKELAFKLNAEAPKLIAREANKTGTRVIHISTDYVFGGNHCRPLKPDGPKAPESVYGQSKLKGEEELMKANPESMIIRTAWLYSRFGNNFLKTMLRLGKEKEYLNVVYDQIGSPTLADDLAGAIISILEKIINGKKQFVPGIYHFSNEGVCSWFDFATSIFDKTGIHCPVFPVESDQFPTPAPRPFYSVMDKALIKETYGIKIPHWQASLTKCLDKMTKI</sequence>
<dbReference type="RefSeq" id="WP_109265231.1">
    <property type="nucleotide sequence ID" value="NZ_QEWP01000012.1"/>
</dbReference>
<protein>
    <recommendedName>
        <fullName evidence="4 6">dTDP-4-dehydrorhamnose reductase</fullName>
        <ecNumber evidence="3 6">1.1.1.133</ecNumber>
    </recommendedName>
</protein>
<feature type="domain" description="RmlD-like substrate binding" evidence="7">
    <location>
        <begin position="3"/>
        <end position="289"/>
    </location>
</feature>
<evidence type="ECO:0000256" key="1">
    <source>
        <dbReference type="ARBA" id="ARBA00004781"/>
    </source>
</evidence>
<dbReference type="Proteomes" id="UP000244956">
    <property type="component" value="Unassembled WGS sequence"/>
</dbReference>
<dbReference type="Gene3D" id="3.90.25.10">
    <property type="entry name" value="UDP-galactose 4-epimerase, domain 1"/>
    <property type="match status" value="1"/>
</dbReference>
<dbReference type="OrthoDB" id="9803892at2"/>
<dbReference type="PANTHER" id="PTHR10491">
    <property type="entry name" value="DTDP-4-DEHYDRORHAMNOSE REDUCTASE"/>
    <property type="match status" value="1"/>
</dbReference>
<comment type="pathway">
    <text evidence="1 6">Carbohydrate biosynthesis; dTDP-L-rhamnose biosynthesis.</text>
</comment>
<dbReference type="NCBIfam" id="TIGR01214">
    <property type="entry name" value="rmlD"/>
    <property type="match status" value="1"/>
</dbReference>
<name>A0A2U2B6K8_9BACT</name>
<keyword evidence="6" id="KW-0560">Oxidoreductase</keyword>
<dbReference type="UniPathway" id="UPA00124"/>
<dbReference type="SUPFAM" id="SSF51735">
    <property type="entry name" value="NAD(P)-binding Rossmann-fold domains"/>
    <property type="match status" value="1"/>
</dbReference>
<evidence type="ECO:0000256" key="3">
    <source>
        <dbReference type="ARBA" id="ARBA00012929"/>
    </source>
</evidence>
<dbReference type="Pfam" id="PF04321">
    <property type="entry name" value="RmlD_sub_bind"/>
    <property type="match status" value="1"/>
</dbReference>
<dbReference type="GO" id="GO:0005829">
    <property type="term" value="C:cytosol"/>
    <property type="evidence" value="ECO:0007669"/>
    <property type="project" value="TreeGrafter"/>
</dbReference>
<gene>
    <name evidence="8" type="primary">rfbD</name>
    <name evidence="8" type="ORF">DDZ16_14655</name>
</gene>
<dbReference type="EMBL" id="QEWP01000012">
    <property type="protein sequence ID" value="PWD98697.1"/>
    <property type="molecule type" value="Genomic_DNA"/>
</dbReference>
<comment type="function">
    <text evidence="6">Catalyzes the reduction of dTDP-6-deoxy-L-lyxo-4-hexulose to yield dTDP-L-rhamnose.</text>
</comment>
<dbReference type="InterPro" id="IPR029903">
    <property type="entry name" value="RmlD-like-bd"/>
</dbReference>
<evidence type="ECO:0000313" key="9">
    <source>
        <dbReference type="Proteomes" id="UP000244956"/>
    </source>
</evidence>
<organism evidence="8 9">
    <name type="scientific">Marinilabilia rubra</name>
    <dbReference type="NCBI Taxonomy" id="2162893"/>
    <lineage>
        <taxon>Bacteria</taxon>
        <taxon>Pseudomonadati</taxon>
        <taxon>Bacteroidota</taxon>
        <taxon>Bacteroidia</taxon>
        <taxon>Marinilabiliales</taxon>
        <taxon>Marinilabiliaceae</taxon>
        <taxon>Marinilabilia</taxon>
    </lineage>
</organism>
<reference evidence="8 9" key="1">
    <citation type="submission" date="2018-05" db="EMBL/GenBank/DDBJ databases">
        <title>Marinilabilia rubrum sp. nov., isolated from saltern sediment.</title>
        <authorList>
            <person name="Zhang R."/>
        </authorList>
    </citation>
    <scope>NUCLEOTIDE SEQUENCE [LARGE SCALE GENOMIC DNA]</scope>
    <source>
        <strain evidence="8 9">WTE16</strain>
    </source>
</reference>
<dbReference type="GO" id="GO:0019305">
    <property type="term" value="P:dTDP-rhamnose biosynthetic process"/>
    <property type="evidence" value="ECO:0007669"/>
    <property type="project" value="UniProtKB-UniPathway"/>
</dbReference>
<evidence type="ECO:0000256" key="2">
    <source>
        <dbReference type="ARBA" id="ARBA00010944"/>
    </source>
</evidence>
<dbReference type="InterPro" id="IPR005913">
    <property type="entry name" value="dTDP_dehydrorham_reduct"/>
</dbReference>
<keyword evidence="6" id="KW-0521">NADP</keyword>
<evidence type="ECO:0000256" key="5">
    <source>
        <dbReference type="ARBA" id="ARBA00048200"/>
    </source>
</evidence>
<dbReference type="GO" id="GO:0008831">
    <property type="term" value="F:dTDP-4-dehydrorhamnose reductase activity"/>
    <property type="evidence" value="ECO:0007669"/>
    <property type="project" value="UniProtKB-EC"/>
</dbReference>
<dbReference type="Gene3D" id="3.40.50.720">
    <property type="entry name" value="NAD(P)-binding Rossmann-like Domain"/>
    <property type="match status" value="1"/>
</dbReference>